<feature type="region of interest" description="Disordered" evidence="13">
    <location>
        <begin position="408"/>
        <end position="431"/>
    </location>
</feature>
<dbReference type="GO" id="GO:0006656">
    <property type="term" value="P:phosphatidylcholine biosynthetic process"/>
    <property type="evidence" value="ECO:0007669"/>
    <property type="project" value="TreeGrafter"/>
</dbReference>
<feature type="transmembrane region" description="Helical" evidence="14">
    <location>
        <begin position="158"/>
        <end position="174"/>
    </location>
</feature>
<dbReference type="EMBL" id="JAKELL010000029">
    <property type="protein sequence ID" value="KAH8990769.1"/>
    <property type="molecule type" value="Genomic_DNA"/>
</dbReference>
<feature type="transmembrane region" description="Helical" evidence="14">
    <location>
        <begin position="280"/>
        <end position="296"/>
    </location>
</feature>
<evidence type="ECO:0000256" key="12">
    <source>
        <dbReference type="ARBA" id="ARBA00023315"/>
    </source>
</evidence>
<evidence type="ECO:0000313" key="16">
    <source>
        <dbReference type="Proteomes" id="UP001201163"/>
    </source>
</evidence>
<gene>
    <name evidence="15" type="ORF">EDB92DRAFT_1863103</name>
</gene>
<comment type="caution">
    <text evidence="15">The sequence shown here is derived from an EMBL/GenBank/DDBJ whole genome shotgun (WGS) entry which is preliminary data.</text>
</comment>
<dbReference type="AlphaFoldDB" id="A0AAD4LGH2"/>
<evidence type="ECO:0000256" key="5">
    <source>
        <dbReference type="ARBA" id="ARBA00022679"/>
    </source>
</evidence>
<dbReference type="GO" id="GO:0016746">
    <property type="term" value="F:acyltransferase activity"/>
    <property type="evidence" value="ECO:0007669"/>
    <property type="project" value="UniProtKB-KW"/>
</dbReference>
<dbReference type="GO" id="GO:0016020">
    <property type="term" value="C:membrane"/>
    <property type="evidence" value="ECO:0007669"/>
    <property type="project" value="UniProtKB-SubCell"/>
</dbReference>
<keyword evidence="5" id="KW-0808">Transferase</keyword>
<organism evidence="15 16">
    <name type="scientific">Lactarius akahatsu</name>
    <dbReference type="NCBI Taxonomy" id="416441"/>
    <lineage>
        <taxon>Eukaryota</taxon>
        <taxon>Fungi</taxon>
        <taxon>Dikarya</taxon>
        <taxon>Basidiomycota</taxon>
        <taxon>Agaricomycotina</taxon>
        <taxon>Agaricomycetes</taxon>
        <taxon>Russulales</taxon>
        <taxon>Russulaceae</taxon>
        <taxon>Lactarius</taxon>
    </lineage>
</organism>
<feature type="compositionally biased region" description="Polar residues" evidence="13">
    <location>
        <begin position="410"/>
        <end position="420"/>
    </location>
</feature>
<evidence type="ECO:0000256" key="9">
    <source>
        <dbReference type="ARBA" id="ARBA00023136"/>
    </source>
</evidence>
<evidence type="ECO:0000256" key="11">
    <source>
        <dbReference type="ARBA" id="ARBA00023264"/>
    </source>
</evidence>
<evidence type="ECO:0000256" key="3">
    <source>
        <dbReference type="ARBA" id="ARBA00019082"/>
    </source>
</evidence>
<keyword evidence="9 14" id="KW-0472">Membrane</keyword>
<protein>
    <recommendedName>
        <fullName evidence="3">Glycerophosphocholine acyltransferase 1</fullName>
    </recommendedName>
</protein>
<dbReference type="PANTHER" id="PTHR31201:SF1">
    <property type="entry name" value="GLYCEROPHOSPHOCHOLINE ACYLTRANSFERASE 1"/>
    <property type="match status" value="1"/>
</dbReference>
<reference evidence="15" key="1">
    <citation type="submission" date="2022-01" db="EMBL/GenBank/DDBJ databases">
        <title>Comparative genomics reveals a dynamic genome evolution in the ectomycorrhizal milk-cap (Lactarius) mushrooms.</title>
        <authorList>
            <consortium name="DOE Joint Genome Institute"/>
            <person name="Lebreton A."/>
            <person name="Tang N."/>
            <person name="Kuo A."/>
            <person name="LaButti K."/>
            <person name="Drula E."/>
            <person name="Barry K."/>
            <person name="Clum A."/>
            <person name="Lipzen A."/>
            <person name="Mousain D."/>
            <person name="Ng V."/>
            <person name="Wang R."/>
            <person name="Wang X."/>
            <person name="Dai Y."/>
            <person name="Henrissat B."/>
            <person name="Grigoriev I.V."/>
            <person name="Guerin-Laguette A."/>
            <person name="Yu F."/>
            <person name="Martin F.M."/>
        </authorList>
    </citation>
    <scope>NUCLEOTIDE SEQUENCE</scope>
    <source>
        <strain evidence="15">QP</strain>
    </source>
</reference>
<feature type="transmembrane region" description="Helical" evidence="14">
    <location>
        <begin position="369"/>
        <end position="388"/>
    </location>
</feature>
<dbReference type="InterPro" id="IPR021261">
    <property type="entry name" value="GPCAT"/>
</dbReference>
<sequence>MSAEPSRPPSPVSLPDSPHLFPMGYLGSLSFDRRVRDEGSEYANAFTLLDTLETYWDARIDLLQRNISSRKDKLKMRAEVALNEIFKGKPPSPDALAENFEREVAKLKFKVSKRMASLGTAWQSAKVVRTREKISFFFGVMSLVFSALLFGLAPQYVHISYTLQLICLLPYRYYSYKKLQWHYFLFDLCYYVNILNFVFLWIFPQSPSLFVACFTLSHGVVASAVITWRNSLVFHDADKVTSLFIHVYPPFTFTVIRHFYPGAEERFPALKEPPIDPWQALLLSSVIYLVWQLLYWKFVYVDRRKKVESGQRATSLYYMINKPGLIGGILNKVRPESRTLYFMLGQFVYSVLTDVPPVFVLYYSPFWSGTYILFILSVSVWNGGGFYIEVFGRKFERELEALRKELAEAQSKSQHSSPTMAPSEAESEPVSPLLGIKSLVGEEKLEIPTSADVDFSLHLEETKKEK</sequence>
<comment type="subcellular location">
    <subcellularLocation>
        <location evidence="1">Membrane</location>
        <topology evidence="1">Multi-pass membrane protein</topology>
    </subcellularLocation>
</comment>
<keyword evidence="4" id="KW-0444">Lipid biosynthesis</keyword>
<feature type="transmembrane region" description="Helical" evidence="14">
    <location>
        <begin position="134"/>
        <end position="152"/>
    </location>
</feature>
<accession>A0AAD4LGH2</accession>
<proteinExistence type="inferred from homology"/>
<evidence type="ECO:0000313" key="15">
    <source>
        <dbReference type="EMBL" id="KAH8990769.1"/>
    </source>
</evidence>
<evidence type="ECO:0000256" key="6">
    <source>
        <dbReference type="ARBA" id="ARBA00022692"/>
    </source>
</evidence>
<dbReference type="Proteomes" id="UP001201163">
    <property type="component" value="Unassembled WGS sequence"/>
</dbReference>
<name>A0AAD4LGH2_9AGAM</name>
<keyword evidence="7 14" id="KW-1133">Transmembrane helix</keyword>
<dbReference type="PANTHER" id="PTHR31201">
    <property type="entry name" value="OS01G0585100 PROTEIN"/>
    <property type="match status" value="1"/>
</dbReference>
<evidence type="ECO:0000256" key="2">
    <source>
        <dbReference type="ARBA" id="ARBA00006675"/>
    </source>
</evidence>
<evidence type="ECO:0000256" key="4">
    <source>
        <dbReference type="ARBA" id="ARBA00022516"/>
    </source>
</evidence>
<keyword evidence="10" id="KW-0594">Phospholipid biosynthesis</keyword>
<comment type="similarity">
    <text evidence="2">Belongs to the GPC1 family.</text>
</comment>
<feature type="transmembrane region" description="Helical" evidence="14">
    <location>
        <begin position="181"/>
        <end position="203"/>
    </location>
</feature>
<evidence type="ECO:0000256" key="8">
    <source>
        <dbReference type="ARBA" id="ARBA00023098"/>
    </source>
</evidence>
<evidence type="ECO:0000256" key="1">
    <source>
        <dbReference type="ARBA" id="ARBA00004141"/>
    </source>
</evidence>
<keyword evidence="12" id="KW-0012">Acyltransferase</keyword>
<keyword evidence="6 14" id="KW-0812">Transmembrane</keyword>
<evidence type="ECO:0000256" key="14">
    <source>
        <dbReference type="SAM" id="Phobius"/>
    </source>
</evidence>
<feature type="transmembrane region" description="Helical" evidence="14">
    <location>
        <begin position="340"/>
        <end position="363"/>
    </location>
</feature>
<evidence type="ECO:0000256" key="7">
    <source>
        <dbReference type="ARBA" id="ARBA00022989"/>
    </source>
</evidence>
<evidence type="ECO:0000256" key="10">
    <source>
        <dbReference type="ARBA" id="ARBA00023209"/>
    </source>
</evidence>
<dbReference type="Pfam" id="PF10998">
    <property type="entry name" value="DUF2838"/>
    <property type="match status" value="1"/>
</dbReference>
<keyword evidence="16" id="KW-1185">Reference proteome</keyword>
<keyword evidence="8" id="KW-0443">Lipid metabolism</keyword>
<feature type="transmembrane region" description="Helical" evidence="14">
    <location>
        <begin position="209"/>
        <end position="228"/>
    </location>
</feature>
<feature type="transmembrane region" description="Helical" evidence="14">
    <location>
        <begin position="240"/>
        <end position="260"/>
    </location>
</feature>
<evidence type="ECO:0000256" key="13">
    <source>
        <dbReference type="SAM" id="MobiDB-lite"/>
    </source>
</evidence>
<keyword evidence="11" id="KW-1208">Phospholipid metabolism</keyword>